<evidence type="ECO:0000256" key="5">
    <source>
        <dbReference type="ARBA" id="ARBA00022547"/>
    </source>
</evidence>
<dbReference type="Pfam" id="PF00895">
    <property type="entry name" value="ATP-synt_8"/>
    <property type="match status" value="1"/>
</dbReference>
<sequence>MPQMSPLNWLLLYYLFITLFILTIILNYYMFLYTPKTIKTKKLNQQINWKW</sequence>
<dbReference type="GO" id="GO:0015986">
    <property type="term" value="P:proton motive force-driven ATP synthesis"/>
    <property type="evidence" value="ECO:0007669"/>
    <property type="project" value="InterPro"/>
</dbReference>
<dbReference type="AlphaFoldDB" id="A0A346RKP1"/>
<evidence type="ECO:0000256" key="8">
    <source>
        <dbReference type="ARBA" id="ARBA00022989"/>
    </source>
</evidence>
<keyword evidence="10 12" id="KW-0496">Mitochondrion</keyword>
<dbReference type="GO" id="GO:0031966">
    <property type="term" value="C:mitochondrial membrane"/>
    <property type="evidence" value="ECO:0007669"/>
    <property type="project" value="UniProtKB-SubCell"/>
</dbReference>
<evidence type="ECO:0000256" key="2">
    <source>
        <dbReference type="ARBA" id="ARBA00008892"/>
    </source>
</evidence>
<evidence type="ECO:0000256" key="12">
    <source>
        <dbReference type="RuleBase" id="RU003661"/>
    </source>
</evidence>
<reference evidence="14" key="1">
    <citation type="journal article" date="2018" name="J. ISSAAS">
        <title>The contribution of mitochondrial metagenomics to large-scale data mining and phylogenetic analysis of Coleoptera.</title>
        <authorList>
            <person name="Miller K."/>
            <person name="Linard B."/>
            <person name="Motyka M."/>
            <person name="Bocek M."/>
            <person name="Vogler A.P."/>
        </authorList>
    </citation>
    <scope>NUCLEOTIDE SEQUENCE</scope>
</reference>
<dbReference type="GO" id="GO:0015078">
    <property type="term" value="F:proton transmembrane transporter activity"/>
    <property type="evidence" value="ECO:0007669"/>
    <property type="project" value="InterPro"/>
</dbReference>
<dbReference type="GO" id="GO:0045259">
    <property type="term" value="C:proton-transporting ATP synthase complex"/>
    <property type="evidence" value="ECO:0007669"/>
    <property type="project" value="UniProtKB-KW"/>
</dbReference>
<organism evidence="14">
    <name type="scientific">Curculionoidea sp. 27 KM-2017</name>
    <dbReference type="NCBI Taxonomy" id="2219411"/>
    <lineage>
        <taxon>Eukaryota</taxon>
        <taxon>Metazoa</taxon>
        <taxon>Ecdysozoa</taxon>
        <taxon>Arthropoda</taxon>
        <taxon>Hexapoda</taxon>
        <taxon>Insecta</taxon>
        <taxon>Pterygota</taxon>
        <taxon>Neoptera</taxon>
        <taxon>Endopterygota</taxon>
        <taxon>Coleoptera</taxon>
        <taxon>Polyphaga</taxon>
        <taxon>Cucujiformia</taxon>
    </lineage>
</organism>
<dbReference type="EMBL" id="MG193539">
    <property type="protein sequence ID" value="AXS66638.1"/>
    <property type="molecule type" value="Genomic_DNA"/>
</dbReference>
<gene>
    <name evidence="14" type="primary">atp8</name>
</gene>
<evidence type="ECO:0000313" key="14">
    <source>
        <dbReference type="EMBL" id="AXS66638.1"/>
    </source>
</evidence>
<accession>A0A346RKP1</accession>
<evidence type="ECO:0000256" key="1">
    <source>
        <dbReference type="ARBA" id="ARBA00004304"/>
    </source>
</evidence>
<geneLocation type="mitochondrion" evidence="14"/>
<comment type="subunit">
    <text evidence="3">F-type ATPases have 2 components, CF(1) - the catalytic core - and CF(0) - the membrane proton channel.</text>
</comment>
<keyword evidence="8 13" id="KW-1133">Transmembrane helix</keyword>
<evidence type="ECO:0000256" key="7">
    <source>
        <dbReference type="ARBA" id="ARBA00022781"/>
    </source>
</evidence>
<proteinExistence type="inferred from homology"/>
<keyword evidence="6 12" id="KW-0812">Transmembrane</keyword>
<evidence type="ECO:0000256" key="13">
    <source>
        <dbReference type="SAM" id="Phobius"/>
    </source>
</evidence>
<name>A0A346RKP1_9CUCU</name>
<comment type="similarity">
    <text evidence="2 12">Belongs to the ATPase protein 8 family.</text>
</comment>
<comment type="subcellular location">
    <subcellularLocation>
        <location evidence="1 12">Mitochondrion membrane</location>
        <topology evidence="1 12">Single-pass membrane protein</topology>
    </subcellularLocation>
</comment>
<keyword evidence="7 12" id="KW-0375">Hydrogen ion transport</keyword>
<keyword evidence="5 12" id="KW-0138">CF(0)</keyword>
<keyword evidence="4 12" id="KW-0813">Transport</keyword>
<evidence type="ECO:0000256" key="10">
    <source>
        <dbReference type="ARBA" id="ARBA00023128"/>
    </source>
</evidence>
<evidence type="ECO:0000256" key="9">
    <source>
        <dbReference type="ARBA" id="ARBA00023065"/>
    </source>
</evidence>
<protein>
    <recommendedName>
        <fullName evidence="12">ATP synthase complex subunit 8</fullName>
    </recommendedName>
</protein>
<dbReference type="InterPro" id="IPR001421">
    <property type="entry name" value="ATP8_metazoa"/>
</dbReference>
<keyword evidence="11 13" id="KW-0472">Membrane</keyword>
<feature type="transmembrane region" description="Helical" evidence="13">
    <location>
        <begin position="12"/>
        <end position="32"/>
    </location>
</feature>
<keyword evidence="9 12" id="KW-0406">Ion transport</keyword>
<evidence type="ECO:0000256" key="11">
    <source>
        <dbReference type="ARBA" id="ARBA00023136"/>
    </source>
</evidence>
<evidence type="ECO:0000256" key="3">
    <source>
        <dbReference type="ARBA" id="ARBA00011291"/>
    </source>
</evidence>
<evidence type="ECO:0000256" key="4">
    <source>
        <dbReference type="ARBA" id="ARBA00022448"/>
    </source>
</evidence>
<evidence type="ECO:0000256" key="6">
    <source>
        <dbReference type="ARBA" id="ARBA00022692"/>
    </source>
</evidence>